<dbReference type="AlphaFoldDB" id="A0A194VIF7"/>
<dbReference type="Proteomes" id="UP000078559">
    <property type="component" value="Unassembled WGS sequence"/>
</dbReference>
<keyword evidence="3" id="KW-1185">Reference proteome</keyword>
<reference evidence="2" key="1">
    <citation type="submission" date="2014-12" db="EMBL/GenBank/DDBJ databases">
        <title>Genome Sequence of Valsa Canker Pathogens Uncovers a Specific Adaption of Colonization on Woody Bark.</title>
        <authorList>
            <person name="Yin Z."/>
            <person name="Liu H."/>
            <person name="Gao X."/>
            <person name="Li Z."/>
            <person name="Song N."/>
            <person name="Ke X."/>
            <person name="Dai Q."/>
            <person name="Wu Y."/>
            <person name="Sun Y."/>
            <person name="Xu J.-R."/>
            <person name="Kang Z.K."/>
            <person name="Wang L."/>
            <person name="Huang L."/>
        </authorList>
    </citation>
    <scope>NUCLEOTIDE SEQUENCE [LARGE SCALE GENOMIC DNA]</scope>
    <source>
        <strain evidence="2">03-8</strain>
    </source>
</reference>
<name>A0A194VIF7_CYTMA</name>
<dbReference type="Pfam" id="PF09692">
    <property type="entry name" value="Arb1"/>
    <property type="match status" value="1"/>
</dbReference>
<evidence type="ECO:0000313" key="3">
    <source>
        <dbReference type="Proteomes" id="UP000078559"/>
    </source>
</evidence>
<organism evidence="2 3">
    <name type="scientific">Cytospora mali</name>
    <name type="common">Apple Valsa canker fungus</name>
    <name type="synonym">Valsa mali</name>
    <dbReference type="NCBI Taxonomy" id="578113"/>
    <lineage>
        <taxon>Eukaryota</taxon>
        <taxon>Fungi</taxon>
        <taxon>Dikarya</taxon>
        <taxon>Ascomycota</taxon>
        <taxon>Pezizomycotina</taxon>
        <taxon>Sordariomycetes</taxon>
        <taxon>Sordariomycetidae</taxon>
        <taxon>Diaporthales</taxon>
        <taxon>Cytosporaceae</taxon>
        <taxon>Cytospora</taxon>
    </lineage>
</organism>
<evidence type="ECO:0000256" key="1">
    <source>
        <dbReference type="SAM" id="MobiDB-lite"/>
    </source>
</evidence>
<sequence>MPSRGKKSLAARGETSLNKWRGSGFEEGYADPPMTPAESATEAKLYDLNRAFPERIEECIQRYTTRRRMTSERSNVFSKYLTLGGIDTSQRQFTGTAKHVKDMKESGTYDEDDIRMMTSNDILYRGCEGKGKFFNPDYPEHWDVDFAGVVAGYLGDWLPKTTGLGSPDIKLAAETVLNFLKYVRHHDVCPEYAVNLAEACKICELASTEIPRIGAVGAAMPGDFNLACRILFCGTGKTSSVPMVSVTTDDVLYEEKIEANSNNWGQWNTGIIAPKDFDADRIFKATISIHEPDIIDRVLMMNEKPIQVVKTYEDAYMVKDIVFSDGEIVEIYRGIKGKDGQTCAIAPVGHVVLVPTIIEDGWDNHPTLAEGRVDNPGKTVSLYLEHSIMDDMKVGMKMRLTISELDIGVDFIKECTEVLPSFHVFLPQTLMMTYKAPKPNDRLPPSVDDPDAEDDQLCDLLVTEDKDAEKLERQLDPEFDRKMREAEDDEALIKTMQRVKISS</sequence>
<dbReference type="GO" id="GO:0031047">
    <property type="term" value="P:regulatory ncRNA-mediated gene silencing"/>
    <property type="evidence" value="ECO:0007669"/>
    <property type="project" value="InterPro"/>
</dbReference>
<dbReference type="GO" id="GO:0033167">
    <property type="term" value="C:ARC complex"/>
    <property type="evidence" value="ECO:0007669"/>
    <property type="project" value="InterPro"/>
</dbReference>
<dbReference type="EMBL" id="KN796114">
    <property type="protein sequence ID" value="KUI63670.1"/>
    <property type="molecule type" value="Genomic_DNA"/>
</dbReference>
<dbReference type="InterPro" id="IPR018606">
    <property type="entry name" value="Arb1"/>
</dbReference>
<feature type="region of interest" description="Disordered" evidence="1">
    <location>
        <begin position="1"/>
        <end position="40"/>
    </location>
</feature>
<accession>A0A194VIF7</accession>
<gene>
    <name evidence="2" type="ORF">VM1G_10474</name>
</gene>
<proteinExistence type="predicted"/>
<evidence type="ECO:0000313" key="2">
    <source>
        <dbReference type="EMBL" id="KUI63670.1"/>
    </source>
</evidence>
<protein>
    <submittedName>
        <fullName evidence="2">Argonaute-binding protein 1</fullName>
    </submittedName>
</protein>
<dbReference type="OrthoDB" id="435402at2759"/>